<dbReference type="OrthoDB" id="2739948at2759"/>
<dbReference type="Proteomes" id="UP000305948">
    <property type="component" value="Unassembled WGS sequence"/>
</dbReference>
<reference evidence="2 3" key="1">
    <citation type="journal article" date="2019" name="Nat. Ecol. Evol.">
        <title>Megaphylogeny resolves global patterns of mushroom evolution.</title>
        <authorList>
            <person name="Varga T."/>
            <person name="Krizsan K."/>
            <person name="Foldi C."/>
            <person name="Dima B."/>
            <person name="Sanchez-Garcia M."/>
            <person name="Sanchez-Ramirez S."/>
            <person name="Szollosi G.J."/>
            <person name="Szarkandi J.G."/>
            <person name="Papp V."/>
            <person name="Albert L."/>
            <person name="Andreopoulos W."/>
            <person name="Angelini C."/>
            <person name="Antonin V."/>
            <person name="Barry K.W."/>
            <person name="Bougher N.L."/>
            <person name="Buchanan P."/>
            <person name="Buyck B."/>
            <person name="Bense V."/>
            <person name="Catcheside P."/>
            <person name="Chovatia M."/>
            <person name="Cooper J."/>
            <person name="Damon W."/>
            <person name="Desjardin D."/>
            <person name="Finy P."/>
            <person name="Geml J."/>
            <person name="Haridas S."/>
            <person name="Hughes K."/>
            <person name="Justo A."/>
            <person name="Karasinski D."/>
            <person name="Kautmanova I."/>
            <person name="Kiss B."/>
            <person name="Kocsube S."/>
            <person name="Kotiranta H."/>
            <person name="LaButti K.M."/>
            <person name="Lechner B.E."/>
            <person name="Liimatainen K."/>
            <person name="Lipzen A."/>
            <person name="Lukacs Z."/>
            <person name="Mihaltcheva S."/>
            <person name="Morgado L.N."/>
            <person name="Niskanen T."/>
            <person name="Noordeloos M.E."/>
            <person name="Ohm R.A."/>
            <person name="Ortiz-Santana B."/>
            <person name="Ovrebo C."/>
            <person name="Racz N."/>
            <person name="Riley R."/>
            <person name="Savchenko A."/>
            <person name="Shiryaev A."/>
            <person name="Soop K."/>
            <person name="Spirin V."/>
            <person name="Szebenyi C."/>
            <person name="Tomsovsky M."/>
            <person name="Tulloss R.E."/>
            <person name="Uehling J."/>
            <person name="Grigoriev I.V."/>
            <person name="Vagvolgyi C."/>
            <person name="Papp T."/>
            <person name="Martin F.M."/>
            <person name="Miettinen O."/>
            <person name="Hibbett D.S."/>
            <person name="Nagy L.G."/>
        </authorList>
    </citation>
    <scope>NUCLEOTIDE SEQUENCE [LARGE SCALE GENOMIC DNA]</scope>
    <source>
        <strain evidence="2 3">OMC1185</strain>
    </source>
</reference>
<protein>
    <recommendedName>
        <fullName evidence="1">Fungal-type protein kinase domain-containing protein</fullName>
    </recommendedName>
</protein>
<dbReference type="SUPFAM" id="SSF56112">
    <property type="entry name" value="Protein kinase-like (PK-like)"/>
    <property type="match status" value="1"/>
</dbReference>
<gene>
    <name evidence="2" type="ORF">OE88DRAFT_1739617</name>
</gene>
<dbReference type="EMBL" id="ML213531">
    <property type="protein sequence ID" value="TFK46337.1"/>
    <property type="molecule type" value="Genomic_DNA"/>
</dbReference>
<accession>A0A5C3MN71</accession>
<organism evidence="2 3">
    <name type="scientific">Heliocybe sulcata</name>
    <dbReference type="NCBI Taxonomy" id="5364"/>
    <lineage>
        <taxon>Eukaryota</taxon>
        <taxon>Fungi</taxon>
        <taxon>Dikarya</taxon>
        <taxon>Basidiomycota</taxon>
        <taxon>Agaricomycotina</taxon>
        <taxon>Agaricomycetes</taxon>
        <taxon>Gloeophyllales</taxon>
        <taxon>Gloeophyllaceae</taxon>
        <taxon>Heliocybe</taxon>
    </lineage>
</organism>
<evidence type="ECO:0000259" key="1">
    <source>
        <dbReference type="Pfam" id="PF17667"/>
    </source>
</evidence>
<feature type="domain" description="Fungal-type protein kinase" evidence="1">
    <location>
        <begin position="244"/>
        <end position="372"/>
    </location>
</feature>
<dbReference type="PANTHER" id="PTHR38248">
    <property type="entry name" value="FUNK1 6"/>
    <property type="match status" value="1"/>
</dbReference>
<dbReference type="Gene3D" id="1.10.510.10">
    <property type="entry name" value="Transferase(Phosphotransferase) domain 1"/>
    <property type="match status" value="1"/>
</dbReference>
<proteinExistence type="predicted"/>
<dbReference type="InterPro" id="IPR040976">
    <property type="entry name" value="Pkinase_fungal"/>
</dbReference>
<dbReference type="AlphaFoldDB" id="A0A5C3MN71"/>
<evidence type="ECO:0000313" key="3">
    <source>
        <dbReference type="Proteomes" id="UP000305948"/>
    </source>
</evidence>
<keyword evidence="3" id="KW-1185">Reference proteome</keyword>
<dbReference type="InterPro" id="IPR011009">
    <property type="entry name" value="Kinase-like_dom_sf"/>
</dbReference>
<dbReference type="Pfam" id="PF17667">
    <property type="entry name" value="Pkinase_fungal"/>
    <property type="match status" value="1"/>
</dbReference>
<name>A0A5C3MN71_9AGAM</name>
<sequence length="379" mass="42430">MARTDGSYDWGTSRAFMEVKRDEDDDPCPDDRGRVTNVHMWNKIQGCAAVAVNLTPRCFLLSAGIFGSNARLFRWDYSTDMVSAAFNYKKNPKPLYQFLWCLSRYCDGRRDPSVLKEHDIPRQMFVDRYDQAAKAGLVPESQSVIPGSFERAESVLLKVPGRTPEDPVDVYLTMDPPLFASRSPFGRAVLGYGLRQGEIYETIAAGASTVPGVARIGRAVDLGRGEQPDFHITIAEALNNHCGERRFVKRIHSRSIILSIGRLLQLFHSTRQLTEAIRSALEGLSRMAENKGMHRDISVNNIMISAFPDKEQGAQGFVIDPELAAAPGRTDDLSYIIGTFPFLAIARLMRQPGNHAQYHDLESVYWVLLWLVLSPITGH</sequence>
<evidence type="ECO:0000313" key="2">
    <source>
        <dbReference type="EMBL" id="TFK46337.1"/>
    </source>
</evidence>
<dbReference type="PANTHER" id="PTHR38248:SF2">
    <property type="entry name" value="FUNK1 11"/>
    <property type="match status" value="1"/>
</dbReference>